<dbReference type="Gene3D" id="3.30.450.150">
    <property type="entry name" value="Haem-degrading domain"/>
    <property type="match status" value="1"/>
</dbReference>
<accession>A0AB39BFS1</accession>
<evidence type="ECO:0000313" key="1">
    <source>
        <dbReference type="EMBL" id="XDI05422.1"/>
    </source>
</evidence>
<gene>
    <name evidence="1" type="ORF">ABFY20_19210</name>
</gene>
<name>A0AB39BFS1_9MICO</name>
<dbReference type="InterPro" id="IPR010371">
    <property type="entry name" value="YBR137W-like"/>
</dbReference>
<dbReference type="PANTHER" id="PTHR28255">
    <property type="match status" value="1"/>
</dbReference>
<sequence>MKTHPEGALPVFTAEALAEVPRLELPVFTNDDAVELGMIAVGLIRERELDLAVDVVLGDDLVFRARLGSTGPGNDPWLAGKAAVVRHFGIPSLLVKRRFEDAGTPFEQATDPMIDHEVMRAHGGSIPLFAAGELVGTLTTSGEPDVVDHQVAADAVEAFRARRA</sequence>
<dbReference type="InterPro" id="IPR005624">
    <property type="entry name" value="PduO/GlcC-like"/>
</dbReference>
<proteinExistence type="predicted"/>
<organism evidence="1">
    <name type="scientific">Herbiconiux sp. A18JL235</name>
    <dbReference type="NCBI Taxonomy" id="3152363"/>
    <lineage>
        <taxon>Bacteria</taxon>
        <taxon>Bacillati</taxon>
        <taxon>Actinomycetota</taxon>
        <taxon>Actinomycetes</taxon>
        <taxon>Micrococcales</taxon>
        <taxon>Microbacteriaceae</taxon>
        <taxon>Herbiconiux</taxon>
    </lineage>
</organism>
<dbReference type="PANTHER" id="PTHR28255:SF1">
    <property type="entry name" value="UPF0303 PROTEIN YBR137W"/>
    <property type="match status" value="1"/>
</dbReference>
<dbReference type="SUPFAM" id="SSF143744">
    <property type="entry name" value="GlcG-like"/>
    <property type="match status" value="1"/>
</dbReference>
<dbReference type="Pfam" id="PF03928">
    <property type="entry name" value="HbpS-like"/>
    <property type="match status" value="1"/>
</dbReference>
<dbReference type="AlphaFoldDB" id="A0AB39BFS1"/>
<protein>
    <submittedName>
        <fullName evidence="1">Heme-binding protein</fullName>
    </submittedName>
</protein>
<dbReference type="EMBL" id="CP162511">
    <property type="protein sequence ID" value="XDI05422.1"/>
    <property type="molecule type" value="Genomic_DNA"/>
</dbReference>
<dbReference type="RefSeq" id="WP_368497810.1">
    <property type="nucleotide sequence ID" value="NZ_CP162511.1"/>
</dbReference>
<reference evidence="1" key="1">
    <citation type="submission" date="2024-05" db="EMBL/GenBank/DDBJ databases">
        <title>Herbiconiux sp. A18JL235.</title>
        <authorList>
            <person name="Zhang G."/>
        </authorList>
    </citation>
    <scope>NUCLEOTIDE SEQUENCE</scope>
    <source>
        <strain evidence="1">A18JL235</strain>
    </source>
</reference>
<dbReference type="InterPro" id="IPR038084">
    <property type="entry name" value="PduO/GlcC-like_sf"/>
</dbReference>